<dbReference type="SUPFAM" id="SSF53098">
    <property type="entry name" value="Ribonuclease H-like"/>
    <property type="match status" value="1"/>
</dbReference>
<feature type="region of interest" description="Disordered" evidence="1">
    <location>
        <begin position="1117"/>
        <end position="1148"/>
    </location>
</feature>
<feature type="compositionally biased region" description="Basic and acidic residues" evidence="1">
    <location>
        <begin position="61"/>
        <end position="72"/>
    </location>
</feature>
<evidence type="ECO:0000256" key="1">
    <source>
        <dbReference type="SAM" id="MobiDB-lite"/>
    </source>
</evidence>
<proteinExistence type="predicted"/>
<dbReference type="Gene3D" id="1.25.40.10">
    <property type="entry name" value="Tetratricopeptide repeat domain"/>
    <property type="match status" value="1"/>
</dbReference>
<feature type="compositionally biased region" description="Polar residues" evidence="1">
    <location>
        <begin position="49"/>
        <end position="58"/>
    </location>
</feature>
<reference evidence="3 4" key="1">
    <citation type="submission" date="2017-12" db="EMBL/GenBank/DDBJ databases">
        <title>Comparative genomics of Botrytis spp.</title>
        <authorList>
            <person name="Valero-Jimenez C.A."/>
            <person name="Tapia P."/>
            <person name="Veloso J."/>
            <person name="Silva-Moreno E."/>
            <person name="Staats M."/>
            <person name="Valdes J.H."/>
            <person name="Van Kan J.A.L."/>
        </authorList>
    </citation>
    <scope>NUCLEOTIDE SEQUENCE [LARGE SCALE GENOMIC DNA]</scope>
    <source>
        <strain evidence="3 4">MUCL3349</strain>
    </source>
</reference>
<dbReference type="CDD" id="cd09276">
    <property type="entry name" value="Rnase_HI_RT_non_LTR"/>
    <property type="match status" value="1"/>
</dbReference>
<feature type="compositionally biased region" description="Polar residues" evidence="1">
    <location>
        <begin position="394"/>
        <end position="413"/>
    </location>
</feature>
<feature type="region of interest" description="Disordered" evidence="1">
    <location>
        <begin position="126"/>
        <end position="221"/>
    </location>
</feature>
<dbReference type="GO" id="GO:0004523">
    <property type="term" value="F:RNA-DNA hybrid ribonuclease activity"/>
    <property type="evidence" value="ECO:0007669"/>
    <property type="project" value="InterPro"/>
</dbReference>
<feature type="region of interest" description="Disordered" evidence="1">
    <location>
        <begin position="391"/>
        <end position="432"/>
    </location>
</feature>
<feature type="region of interest" description="Disordered" evidence="1">
    <location>
        <begin position="256"/>
        <end position="294"/>
    </location>
</feature>
<feature type="region of interest" description="Disordered" evidence="1">
    <location>
        <begin position="1"/>
        <end position="103"/>
    </location>
</feature>
<keyword evidence="4" id="KW-1185">Reference proteome</keyword>
<feature type="compositionally biased region" description="Basic residues" evidence="1">
    <location>
        <begin position="1286"/>
        <end position="1296"/>
    </location>
</feature>
<feature type="compositionally biased region" description="Acidic residues" evidence="1">
    <location>
        <begin position="165"/>
        <end position="176"/>
    </location>
</feature>
<feature type="compositionally biased region" description="Polar residues" evidence="1">
    <location>
        <begin position="26"/>
        <end position="35"/>
    </location>
</feature>
<feature type="region of interest" description="Disordered" evidence="1">
    <location>
        <begin position="2064"/>
        <end position="2091"/>
    </location>
</feature>
<protein>
    <recommendedName>
        <fullName evidence="2">RNase H type-1 domain-containing protein</fullName>
    </recommendedName>
</protein>
<feature type="compositionally biased region" description="Basic and acidic residues" evidence="1">
    <location>
        <begin position="1002"/>
        <end position="1013"/>
    </location>
</feature>
<accession>A0A4Z1KT41</accession>
<evidence type="ECO:0000313" key="4">
    <source>
        <dbReference type="Proteomes" id="UP000297280"/>
    </source>
</evidence>
<feature type="region of interest" description="Disordered" evidence="1">
    <location>
        <begin position="1903"/>
        <end position="1925"/>
    </location>
</feature>
<dbReference type="InterPro" id="IPR002156">
    <property type="entry name" value="RNaseH_domain"/>
</dbReference>
<name>A0A4Z1KT41_9HELO</name>
<dbReference type="InterPro" id="IPR012337">
    <property type="entry name" value="RNaseH-like_sf"/>
</dbReference>
<sequence>MGSSTCCTSRQPPSPDTVSPRPVRSPSLTPVNTLRKSPRKESNLRIGELQTTVTTWGSATKMEDTTETRAVLEEQCSPESDKENEIVVVNEGDSDDDDGDKRRQEVKLMLSSNTLKSVKSRLIKTFSREPGITKTDKRKSVGTSQEEVERRKELRRIRQKRIEEELSYDNGYDEDAQSMSTMDCPAMRTDKGQKRQSVLPEDSGNFPIFRKQSSSFGSEALSDGSKISLFTSNNDNTSKISLSATKLDDTSKVSLLKPADRGKSRTYLGPGDPNSNLLKPVNTPPRRYSSPGPCHTPSKIDLCQPGKHHLRKTDSEVSAIPSAALTEAQRLPSFGTLDPSTASSWRLSYTSHKKNRGAHLRRLSQQFEAPIQSATDVANVGTQTLPRWLKTHGLRSSSQAITTSEGSTAQKEPSFTRPLRSDSGFGGVDGSGSFSNMHLQDMDISKHLLQSSSSSPQLASWEKYHREASVISTATQSRARYMRNPSETISIPSCPSIALSELVPPNWGKIPNDETSSFYPTVPNSIQPSPECSRFELSPFMATSRSILAMVEPQVIDGVMTPLRSPFMPAALGSDTPTTINVSLTSLQAPLSRYSAKQIDESSLFASETTSFRERELELSHIQARFASSDLRRPPSTPISSKFREEFDISLTPQPKSPFQKLVRACSLNRSRDVVEEDPLLAPPPQRPGFGYRFTSTPTTLGRKGSARHSTPTKKTPERQQTTIVDDSIDTPVKGKFSAFRRFRRLASLGGYDGPTDDRRGSRAESSTVRKPSALDARLGLGAEMTAKEAQRKISIPPNVPSIKLPSPESSSINMADTHEPGVLARMATSMHISTPEHHRSSPLGRMATAMHVPTTEHHPPSPLGRMATAMHVPTTELHLSGQLGRMATTMHIPTPELHMPDTIARIGTAMHMDLPTPHFPDASSILHTPHIDIPTPHLPNIPHISFGHQDSDSPSRDNKYPKEAPAIAPIAPPKSKARRPGNDAQNVAPQWRGPRARNRSMTRDDNRRRMDTSQDDSAAVWMRAVKGAVSDRSKARKDNQDGDDIFGDWEAQLAGVASKSKYESRKFGSRGKPKIHQIEQFPEAWCRFPSHERNSRGHESAGVESAVEARDFAILNPGNEGLGRSEHSYGTRKRRRPGMYTGSSSNSQVLSDEELDAIEAAEPFYKRWSQKLKIAWMDYRIEEGQKKHAFHSGILGRRGSMTMDGKVPFPELELLPMRAPPPPSEVIDNEADDIEAERKRVEAIQKAKIKPNYEAADLTQSKGGVSDLLDIFSSGPEEPAEPKMPVKKKGPKAKKVKDPYALDEDDDLGGGGGDQGDEDEMPKKKGKKVKDPYAIDEDDDEDLPPAPKKKEKAKDSDAIDDGENEDMPPVPKKKGKAKDPYAIDDDMDGSSDFGSENESGKIDQVVMKEVLSDDDTIDHTRFEDSIISFRDPEFYQDCLVMPKEPSPVHVKECSVLSSHGIIEEEIEDPSKNIVGIGVQVKEIGEGVIKQIEKFKTWNGKDWEKEMGGFLRRRDTSVGRDSMRSARSAWSMGSQGSRNTVRSVGVEVRRLEDLERERKALRKGGGHLTGGVPRRARANREWDNERGHERSASLGGRVVGFEGLSGSSETRGRRLTFGSGRCRSEVEKVLQEVAAARHILIMCGLIEIDGYAFCAGLNASKAYFKAYPRLQRLIRSVIYLMKEANLRPKYATSSLDNFSLDIRPLSELIDTYHTRESTDDLDKVYALLAMCSDNPTSAGLLPDYTILWGKLFRQLVKYLLCKEVTVRFLPDEKIAVIRSKGFILGNVTSVEVDVAWNDTQTVQFSVTNYPKIEIKVAQNCAFNNNFPTRLPTCMGPGGPRKNLGNLESESLRRVPVNSNSMLEENLETDDIQGAEKDIESSEEIRDSLKVKIHIKAEGCSELRWSSEAEENSDSDEHSTAEEYPTAEQCLEAKECPYMSENSETGEHLNLDGYSETGSRIWDNVIRMRNVALILKDLRLYDDAEELFLQLIRTRKQLQGVEHPQTLISIADLQLYYRERGLLGETEELEAMKHLLETGESSAQVSKEEMVEIASLESCSAMILSPRAENGPSPNHGRGSEKEQEPEQQLEPKQSYITALWWKPSTVYIAPDKKRGKEEHDSVMSRSHSSALVLYTDGSCINDKVGALAVTSDGFVTHWLYLGRASEATVYTAELRGILPALQIAYKKDHKAVIVFTDNQAAIRFMANPDNQSGQYILLQII</sequence>
<feature type="region of interest" description="Disordered" evidence="1">
    <location>
        <begin position="1268"/>
        <end position="1400"/>
    </location>
</feature>
<feature type="region of interest" description="Disordered" evidence="1">
    <location>
        <begin position="678"/>
        <end position="722"/>
    </location>
</feature>
<dbReference type="Proteomes" id="UP000297280">
    <property type="component" value="Unassembled WGS sequence"/>
</dbReference>
<feature type="compositionally biased region" description="Basic and acidic residues" evidence="1">
    <location>
        <begin position="950"/>
        <end position="963"/>
    </location>
</feature>
<feature type="compositionally biased region" description="Polar residues" evidence="1">
    <location>
        <begin position="1"/>
        <end position="11"/>
    </location>
</feature>
<evidence type="ECO:0000313" key="3">
    <source>
        <dbReference type="EMBL" id="TGO86855.1"/>
    </source>
</evidence>
<feature type="domain" description="RNase H type-1" evidence="2">
    <location>
        <begin position="2127"/>
        <end position="2221"/>
    </location>
</feature>
<dbReference type="GO" id="GO:0003676">
    <property type="term" value="F:nucleic acid binding"/>
    <property type="evidence" value="ECO:0007669"/>
    <property type="project" value="InterPro"/>
</dbReference>
<comment type="caution">
    <text evidence="3">The sequence shown here is derived from an EMBL/GenBank/DDBJ whole genome shotgun (WGS) entry which is preliminary data.</text>
</comment>
<feature type="compositionally biased region" description="Acidic residues" evidence="1">
    <location>
        <begin position="1335"/>
        <end position="1344"/>
    </location>
</feature>
<dbReference type="EMBL" id="PQXO01000271">
    <property type="protein sequence ID" value="TGO86855.1"/>
    <property type="molecule type" value="Genomic_DNA"/>
</dbReference>
<organism evidence="3 4">
    <name type="scientific">Botrytis porri</name>
    <dbReference type="NCBI Taxonomy" id="87229"/>
    <lineage>
        <taxon>Eukaryota</taxon>
        <taxon>Fungi</taxon>
        <taxon>Dikarya</taxon>
        <taxon>Ascomycota</taxon>
        <taxon>Pezizomycotina</taxon>
        <taxon>Leotiomycetes</taxon>
        <taxon>Helotiales</taxon>
        <taxon>Sclerotiniaceae</taxon>
        <taxon>Botrytis</taxon>
    </lineage>
</organism>
<dbReference type="InterPro" id="IPR011990">
    <property type="entry name" value="TPR-like_helical_dom_sf"/>
</dbReference>
<feature type="region of interest" description="Disordered" evidence="1">
    <location>
        <begin position="748"/>
        <end position="774"/>
    </location>
</feature>
<dbReference type="Gene3D" id="3.30.420.10">
    <property type="entry name" value="Ribonuclease H-like superfamily/Ribonuclease H"/>
    <property type="match status" value="1"/>
</dbReference>
<dbReference type="InterPro" id="IPR036397">
    <property type="entry name" value="RNaseH_sf"/>
</dbReference>
<evidence type="ECO:0000259" key="2">
    <source>
        <dbReference type="PROSITE" id="PS50879"/>
    </source>
</evidence>
<gene>
    <name evidence="3" type="ORF">BPOR_0272g00130</name>
</gene>
<feature type="compositionally biased region" description="Polar residues" evidence="1">
    <location>
        <begin position="708"/>
        <end position="722"/>
    </location>
</feature>
<dbReference type="STRING" id="87229.A0A4Z1KT41"/>
<feature type="region of interest" description="Disordered" evidence="1">
    <location>
        <begin position="928"/>
        <end position="1017"/>
    </location>
</feature>
<dbReference type="PROSITE" id="PS50879">
    <property type="entry name" value="RNASE_H_1"/>
    <property type="match status" value="1"/>
</dbReference>